<evidence type="ECO:0000313" key="2">
    <source>
        <dbReference type="EMBL" id="PAV93422.1"/>
    </source>
</evidence>
<accession>A0A2A2M4T3</accession>
<dbReference type="Proteomes" id="UP000218231">
    <property type="component" value="Unassembled WGS sequence"/>
</dbReference>
<feature type="compositionally biased region" description="Low complexity" evidence="1">
    <location>
        <begin position="88"/>
        <end position="106"/>
    </location>
</feature>
<organism evidence="2 3">
    <name type="scientific">Diploscapter pachys</name>
    <dbReference type="NCBI Taxonomy" id="2018661"/>
    <lineage>
        <taxon>Eukaryota</taxon>
        <taxon>Metazoa</taxon>
        <taxon>Ecdysozoa</taxon>
        <taxon>Nematoda</taxon>
        <taxon>Chromadorea</taxon>
        <taxon>Rhabditida</taxon>
        <taxon>Rhabditina</taxon>
        <taxon>Rhabditomorpha</taxon>
        <taxon>Rhabditoidea</taxon>
        <taxon>Rhabditidae</taxon>
        <taxon>Diploscapter</taxon>
    </lineage>
</organism>
<name>A0A2A2M4T3_9BILA</name>
<gene>
    <name evidence="2" type="ORF">WR25_09726</name>
</gene>
<evidence type="ECO:0000313" key="3">
    <source>
        <dbReference type="Proteomes" id="UP000218231"/>
    </source>
</evidence>
<feature type="region of interest" description="Disordered" evidence="1">
    <location>
        <begin position="87"/>
        <end position="106"/>
    </location>
</feature>
<sequence length="106" mass="10059">MVPTGSARVATSTSGPVTGGGGGGVPMAAACGAADPAMSVRAKNAVMPATNSAPTSKTILRLSMSHRAFQVAGDRVCATWAAAGTGPSIGRIAGSTSSAAAAMATP</sequence>
<proteinExistence type="predicted"/>
<comment type="caution">
    <text evidence="2">The sequence shown here is derived from an EMBL/GenBank/DDBJ whole genome shotgun (WGS) entry which is preliminary data.</text>
</comment>
<protein>
    <submittedName>
        <fullName evidence="2">Uncharacterized protein</fullName>
    </submittedName>
</protein>
<reference evidence="2 3" key="1">
    <citation type="journal article" date="2017" name="Curr. Biol.">
        <title>Genome architecture and evolution of a unichromosomal asexual nematode.</title>
        <authorList>
            <person name="Fradin H."/>
            <person name="Zegar C."/>
            <person name="Gutwein M."/>
            <person name="Lucas J."/>
            <person name="Kovtun M."/>
            <person name="Corcoran D."/>
            <person name="Baugh L.R."/>
            <person name="Kiontke K."/>
            <person name="Gunsalus K."/>
            <person name="Fitch D.H."/>
            <person name="Piano F."/>
        </authorList>
    </citation>
    <scope>NUCLEOTIDE SEQUENCE [LARGE SCALE GENOMIC DNA]</scope>
    <source>
        <strain evidence="2">PF1309</strain>
    </source>
</reference>
<dbReference type="AlphaFoldDB" id="A0A2A2M4T3"/>
<feature type="region of interest" description="Disordered" evidence="1">
    <location>
        <begin position="1"/>
        <end position="22"/>
    </location>
</feature>
<keyword evidence="3" id="KW-1185">Reference proteome</keyword>
<dbReference type="EMBL" id="LIAE01005312">
    <property type="protein sequence ID" value="PAV93422.1"/>
    <property type="molecule type" value="Genomic_DNA"/>
</dbReference>
<evidence type="ECO:0000256" key="1">
    <source>
        <dbReference type="SAM" id="MobiDB-lite"/>
    </source>
</evidence>